<keyword evidence="3" id="KW-1185">Reference proteome</keyword>
<dbReference type="OrthoDB" id="4614772at2"/>
<dbReference type="KEGG" id="mcb:Mycch_2426"/>
<accession>I4BIU2</accession>
<sequence precursor="true">MTDWVIPAITASASLLGTIVGGLATYWTSKKTHERQSAAEEEREKFDLLRDATIRFVAAMTEISVASAGLKQISGEWTAVVDKLSHADSQQELITMAREIDPSIPDNLNRLAVLFRLVRVTGVLEDDIKRAITLLTELRLVAPSDIADSAQRVIYCAFAQELTSAVSPDKRNAATEAFNNAINDFVNRVRHYMHVEDHDFDTIDQRALETLLDS</sequence>
<keyword evidence="1" id="KW-0812">Transmembrane</keyword>
<feature type="transmembrane region" description="Helical" evidence="1">
    <location>
        <begin position="6"/>
        <end position="27"/>
    </location>
</feature>
<dbReference type="RefSeq" id="WP_014815679.1">
    <property type="nucleotide sequence ID" value="NC_018027.1"/>
</dbReference>
<evidence type="ECO:0000313" key="2">
    <source>
        <dbReference type="EMBL" id="AFM17199.1"/>
    </source>
</evidence>
<gene>
    <name evidence="2" type="ordered locus">Mycch_2426</name>
</gene>
<evidence type="ECO:0000313" key="3">
    <source>
        <dbReference type="Proteomes" id="UP000006057"/>
    </source>
</evidence>
<proteinExistence type="predicted"/>
<dbReference type="PATRIC" id="fig|710421.3.peg.2424"/>
<evidence type="ECO:0000256" key="1">
    <source>
        <dbReference type="SAM" id="Phobius"/>
    </source>
</evidence>
<dbReference type="AlphaFoldDB" id="I4BIU2"/>
<keyword evidence="1" id="KW-1133">Transmembrane helix</keyword>
<dbReference type="Proteomes" id="UP000006057">
    <property type="component" value="Chromosome"/>
</dbReference>
<organism evidence="2 3">
    <name type="scientific">Mycolicibacterium chubuense (strain NBB4)</name>
    <name type="common">Mycobacterium chubuense</name>
    <dbReference type="NCBI Taxonomy" id="710421"/>
    <lineage>
        <taxon>Bacteria</taxon>
        <taxon>Bacillati</taxon>
        <taxon>Actinomycetota</taxon>
        <taxon>Actinomycetes</taxon>
        <taxon>Mycobacteriales</taxon>
        <taxon>Mycobacteriaceae</taxon>
        <taxon>Mycolicibacterium</taxon>
    </lineage>
</organism>
<dbReference type="eggNOG" id="ENOG5031BT7">
    <property type="taxonomic scope" value="Bacteria"/>
</dbReference>
<protein>
    <submittedName>
        <fullName evidence="2">Uncharacterized protein</fullName>
    </submittedName>
</protein>
<name>I4BIU2_MYCCN</name>
<dbReference type="EMBL" id="CP003053">
    <property type="protein sequence ID" value="AFM17199.1"/>
    <property type="molecule type" value="Genomic_DNA"/>
</dbReference>
<keyword evidence="1" id="KW-0472">Membrane</keyword>
<reference evidence="2 3" key="1">
    <citation type="submission" date="2012-06" db="EMBL/GenBank/DDBJ databases">
        <title>Complete sequence of chromosome of Mycobacterium chubuense NBB4.</title>
        <authorList>
            <consortium name="US DOE Joint Genome Institute"/>
            <person name="Lucas S."/>
            <person name="Han J."/>
            <person name="Lapidus A."/>
            <person name="Cheng J.-F."/>
            <person name="Goodwin L."/>
            <person name="Pitluck S."/>
            <person name="Peters L."/>
            <person name="Mikhailova N."/>
            <person name="Teshima H."/>
            <person name="Detter J.C."/>
            <person name="Han C."/>
            <person name="Tapia R."/>
            <person name="Land M."/>
            <person name="Hauser L."/>
            <person name="Kyrpides N."/>
            <person name="Ivanova N."/>
            <person name="Pagani I."/>
            <person name="Mattes T."/>
            <person name="Holmes A."/>
            <person name="Rutledge P."/>
            <person name="Paulsen I."/>
            <person name="Coleman N."/>
            <person name="Woyke T."/>
        </authorList>
    </citation>
    <scope>NUCLEOTIDE SEQUENCE [LARGE SCALE GENOMIC DNA]</scope>
    <source>
        <strain evidence="2 3">NBB4</strain>
    </source>
</reference>
<dbReference type="HOGENOM" id="CLU_1287680_0_0_11"/>